<dbReference type="Gene3D" id="3.20.20.140">
    <property type="entry name" value="Metal-dependent hydrolases"/>
    <property type="match status" value="1"/>
</dbReference>
<gene>
    <name evidence="3" type="ORF">G4Z16_04840</name>
</gene>
<dbReference type="KEGG" id="sbat:G4Z16_04840"/>
<dbReference type="AlphaFoldDB" id="A0A7T1T3Q4"/>
<accession>A0A7T1T3Q4</accession>
<dbReference type="PANTHER" id="PTHR21240">
    <property type="entry name" value="2-AMINO-3-CARBOXYLMUCONATE-6-SEMIALDEHYDE DECARBOXYLASE"/>
    <property type="match status" value="1"/>
</dbReference>
<keyword evidence="3" id="KW-0378">Hydrolase</keyword>
<sequence>MTARTSSGAPEFRAEGCTVSTEPYGRHAHLVTVDGPRGEQVLLKAPGWRHTVITDLVRKEHLTWGEGEVMIRIPEGRAAWLMAFTPPPEVSVFDYAPTPQLRTPQTEVSCARFPVVDVHAHLTLDEEQPGQRLGLMRELNIAAVVTSSFADRGETTAGSAELARAAPGRLLPAATVDWSSARRRGGAERMAESLASDVREHGAVLIGELHDKGFGVDDPGTGPVPEDPLFLDDPRLDPFWEAAAALRLPAIVHCGDELAAYEPWDSRNEALVRLFRKPWARRRPGSLGHGEVHERRDRLLKRFPGLTVIAAHIDGSGERLDTVEERLRLHPGLFVELGACHHVLARQPRHAARFLDRWRDRVVFGGDRVQDRATYREQFRVLESDDDAFHYRGRQDPWPAYGLALPDDVLRAVYSGTAARLVPAAAEALIRHEEERTPCR</sequence>
<dbReference type="EMBL" id="CP048882">
    <property type="protein sequence ID" value="QPP05836.1"/>
    <property type="molecule type" value="Genomic_DNA"/>
</dbReference>
<organism evidence="3 4">
    <name type="scientific">Streptomyces bathyalis</name>
    <dbReference type="NCBI Taxonomy" id="2710756"/>
    <lineage>
        <taxon>Bacteria</taxon>
        <taxon>Bacillati</taxon>
        <taxon>Actinomycetota</taxon>
        <taxon>Actinomycetes</taxon>
        <taxon>Kitasatosporales</taxon>
        <taxon>Streptomycetaceae</taxon>
        <taxon>Streptomyces</taxon>
    </lineage>
</organism>
<dbReference type="GO" id="GO:0016831">
    <property type="term" value="F:carboxy-lyase activity"/>
    <property type="evidence" value="ECO:0007669"/>
    <property type="project" value="InterPro"/>
</dbReference>
<dbReference type="RefSeq" id="WP_197349355.1">
    <property type="nucleotide sequence ID" value="NZ_CP048882.1"/>
</dbReference>
<name>A0A7T1T3Q4_9ACTN</name>
<evidence type="ECO:0000313" key="3">
    <source>
        <dbReference type="EMBL" id="QPP05836.1"/>
    </source>
</evidence>
<dbReference type="GO" id="GO:0019748">
    <property type="term" value="P:secondary metabolic process"/>
    <property type="evidence" value="ECO:0007669"/>
    <property type="project" value="TreeGrafter"/>
</dbReference>
<dbReference type="PANTHER" id="PTHR21240:SF28">
    <property type="entry name" value="ISO-OROTATE DECARBOXYLASE (EUROFUNG)"/>
    <property type="match status" value="1"/>
</dbReference>
<keyword evidence="1" id="KW-0456">Lyase</keyword>
<dbReference type="SUPFAM" id="SSF51556">
    <property type="entry name" value="Metallo-dependent hydrolases"/>
    <property type="match status" value="1"/>
</dbReference>
<dbReference type="GO" id="GO:0016787">
    <property type="term" value="F:hydrolase activity"/>
    <property type="evidence" value="ECO:0007669"/>
    <property type="project" value="UniProtKB-KW"/>
</dbReference>
<dbReference type="Proteomes" id="UP000595046">
    <property type="component" value="Chromosome"/>
</dbReference>
<evidence type="ECO:0000256" key="1">
    <source>
        <dbReference type="ARBA" id="ARBA00023239"/>
    </source>
</evidence>
<keyword evidence="4" id="KW-1185">Reference proteome</keyword>
<evidence type="ECO:0000313" key="4">
    <source>
        <dbReference type="Proteomes" id="UP000595046"/>
    </source>
</evidence>
<protein>
    <submittedName>
        <fullName evidence="3">Amidohydrolase family protein</fullName>
    </submittedName>
</protein>
<dbReference type="InterPro" id="IPR006680">
    <property type="entry name" value="Amidohydro-rel"/>
</dbReference>
<dbReference type="Pfam" id="PF04909">
    <property type="entry name" value="Amidohydro_2"/>
    <property type="match status" value="1"/>
</dbReference>
<dbReference type="InterPro" id="IPR032466">
    <property type="entry name" value="Metal_Hydrolase"/>
</dbReference>
<feature type="domain" description="Amidohydrolase-related" evidence="2">
    <location>
        <begin position="116"/>
        <end position="422"/>
    </location>
</feature>
<dbReference type="InterPro" id="IPR032465">
    <property type="entry name" value="ACMSD"/>
</dbReference>
<dbReference type="GO" id="GO:0005737">
    <property type="term" value="C:cytoplasm"/>
    <property type="evidence" value="ECO:0007669"/>
    <property type="project" value="TreeGrafter"/>
</dbReference>
<proteinExistence type="predicted"/>
<reference evidence="4" key="1">
    <citation type="submission" date="2020-02" db="EMBL/GenBank/DDBJ databases">
        <title>Streptomyces sp. ASO4wet.</title>
        <authorList>
            <person name="Risdian C."/>
            <person name="Landwehr W."/>
            <person name="Schupp P."/>
            <person name="Wink J."/>
        </authorList>
    </citation>
    <scope>NUCLEOTIDE SEQUENCE [LARGE SCALE GENOMIC DNA]</scope>
    <source>
        <strain evidence="4">ASO4wet</strain>
    </source>
</reference>
<evidence type="ECO:0000259" key="2">
    <source>
        <dbReference type="Pfam" id="PF04909"/>
    </source>
</evidence>